<evidence type="ECO:0000259" key="2">
    <source>
        <dbReference type="Pfam" id="PF07596"/>
    </source>
</evidence>
<evidence type="ECO:0000256" key="1">
    <source>
        <dbReference type="SAM" id="Phobius"/>
    </source>
</evidence>
<feature type="transmembrane region" description="Helical" evidence="1">
    <location>
        <begin position="62"/>
        <end position="83"/>
    </location>
</feature>
<dbReference type="AlphaFoldDB" id="A0A5C6C3B0"/>
<dbReference type="InterPro" id="IPR011453">
    <property type="entry name" value="DUF1559"/>
</dbReference>
<feature type="domain" description="DUF1559" evidence="2">
    <location>
        <begin position="99"/>
        <end position="252"/>
    </location>
</feature>
<comment type="caution">
    <text evidence="3">The sequence shown here is derived from an EMBL/GenBank/DDBJ whole genome shotgun (WGS) entry which is preliminary data.</text>
</comment>
<name>A0A5C6C3B0_9BACT</name>
<dbReference type="EMBL" id="SJPU01000001">
    <property type="protein sequence ID" value="TWU19050.1"/>
    <property type="molecule type" value="Genomic_DNA"/>
</dbReference>
<keyword evidence="4" id="KW-1185">Reference proteome</keyword>
<dbReference type="RefSeq" id="WP_146405961.1">
    <property type="nucleotide sequence ID" value="NZ_SJPU01000001.1"/>
</dbReference>
<keyword evidence="1" id="KW-0812">Transmembrane</keyword>
<accession>A0A5C6C3B0</accession>
<protein>
    <recommendedName>
        <fullName evidence="2">DUF1559 domain-containing protein</fullName>
    </recommendedName>
</protein>
<dbReference type="Proteomes" id="UP000319908">
    <property type="component" value="Unassembled WGS sequence"/>
</dbReference>
<dbReference type="PANTHER" id="PTHR30093:SF2">
    <property type="entry name" value="TYPE II SECRETION SYSTEM PROTEIN H"/>
    <property type="match status" value="1"/>
</dbReference>
<reference evidence="3 4" key="1">
    <citation type="journal article" date="2020" name="Antonie Van Leeuwenhoek">
        <title>Rhodopirellula heiligendammensis sp. nov., Rhodopirellula pilleata sp. nov., and Rhodopirellula solitaria sp. nov. isolated from natural or artificial marine surfaces in Northern Germany and California, USA, and emended description of the genus Rhodopirellula.</title>
        <authorList>
            <person name="Kallscheuer N."/>
            <person name="Wiegand S."/>
            <person name="Jogler M."/>
            <person name="Boedeker C."/>
            <person name="Peeters S.H."/>
            <person name="Rast P."/>
            <person name="Heuer A."/>
            <person name="Jetten M.S.M."/>
            <person name="Rohde M."/>
            <person name="Jogler C."/>
        </authorList>
    </citation>
    <scope>NUCLEOTIDE SEQUENCE [LARGE SCALE GENOMIC DNA]</scope>
    <source>
        <strain evidence="3 4">Poly21</strain>
    </source>
</reference>
<dbReference type="PANTHER" id="PTHR30093">
    <property type="entry name" value="GENERAL SECRETION PATHWAY PROTEIN G"/>
    <property type="match status" value="1"/>
</dbReference>
<sequence>MPYLFTCPHCDTRTEVDDAFSGQSGECVVCGHEITLPNFAPGARANGPHVQRPARTRRKRSVAWVAVAVVMLLIVGAAGIAIVRVGGTTAAKLRTGRTRMGSMKNLEKIAQALNAYAADHGIYPAPAILDHAGNPLLSWRVAILPYLGEEELYDQFDLGASWDSAQNQQISYRGMPTIYRHPDTNSWATETVYHLVTGAGTLFPSSGPLGPKQVIDGATQTILLVESSAPSIWTEPADLDFARSAGAINSSSGTDLGGVTDGGACVVTVDGRSHFLPETTAPMTVNALITPQGGEPLPDDVLD</sequence>
<gene>
    <name evidence="3" type="ORF">Poly21_12210</name>
</gene>
<dbReference type="Pfam" id="PF07596">
    <property type="entry name" value="SBP_bac_10"/>
    <property type="match status" value="1"/>
</dbReference>
<organism evidence="3 4">
    <name type="scientific">Allorhodopirellula heiligendammensis</name>
    <dbReference type="NCBI Taxonomy" id="2714739"/>
    <lineage>
        <taxon>Bacteria</taxon>
        <taxon>Pseudomonadati</taxon>
        <taxon>Planctomycetota</taxon>
        <taxon>Planctomycetia</taxon>
        <taxon>Pirellulales</taxon>
        <taxon>Pirellulaceae</taxon>
        <taxon>Allorhodopirellula</taxon>
    </lineage>
</organism>
<evidence type="ECO:0000313" key="4">
    <source>
        <dbReference type="Proteomes" id="UP000319908"/>
    </source>
</evidence>
<dbReference type="OrthoDB" id="285651at2"/>
<keyword evidence="1" id="KW-0472">Membrane</keyword>
<proteinExistence type="predicted"/>
<keyword evidence="1" id="KW-1133">Transmembrane helix</keyword>
<evidence type="ECO:0000313" key="3">
    <source>
        <dbReference type="EMBL" id="TWU19050.1"/>
    </source>
</evidence>